<protein>
    <submittedName>
        <fullName evidence="2">Uncharacterized protein</fullName>
    </submittedName>
</protein>
<feature type="compositionally biased region" description="Basic and acidic residues" evidence="1">
    <location>
        <begin position="701"/>
        <end position="714"/>
    </location>
</feature>
<evidence type="ECO:0000256" key="1">
    <source>
        <dbReference type="SAM" id="MobiDB-lite"/>
    </source>
</evidence>
<reference evidence="2" key="2">
    <citation type="submission" date="2011-03" db="EMBL/GenBank/DDBJ databases">
        <title>Comparative genomics and transcriptomics of Neospora caninum and Toxoplasma gondii.</title>
        <authorList>
            <person name="Reid A.J."/>
            <person name="Sohal A."/>
            <person name="Harris D."/>
            <person name="Quail M."/>
            <person name="Sanders M."/>
            <person name="Berriman M."/>
            <person name="Wastling J.M."/>
            <person name="Pain A."/>
        </authorList>
    </citation>
    <scope>NUCLEOTIDE SEQUENCE</scope>
    <source>
        <strain evidence="2">Liverpool</strain>
    </source>
</reference>
<feature type="region of interest" description="Disordered" evidence="1">
    <location>
        <begin position="766"/>
        <end position="793"/>
    </location>
</feature>
<feature type="compositionally biased region" description="Polar residues" evidence="1">
    <location>
        <begin position="901"/>
        <end position="911"/>
    </location>
</feature>
<dbReference type="GeneID" id="13439929"/>
<feature type="compositionally biased region" description="Basic and acidic residues" evidence="1">
    <location>
        <begin position="613"/>
        <end position="639"/>
    </location>
</feature>
<feature type="compositionally biased region" description="Basic and acidic residues" evidence="1">
    <location>
        <begin position="766"/>
        <end position="779"/>
    </location>
</feature>
<dbReference type="InParanoid" id="F0VBF9"/>
<feature type="compositionally biased region" description="Basic and acidic residues" evidence="1">
    <location>
        <begin position="912"/>
        <end position="926"/>
    </location>
</feature>
<dbReference type="RefSeq" id="XP_003880976.1">
    <property type="nucleotide sequence ID" value="XM_003880927.1"/>
</dbReference>
<accession>F0VBF9</accession>
<evidence type="ECO:0000313" key="3">
    <source>
        <dbReference type="EMBL" id="CEL68244.1"/>
    </source>
</evidence>
<feature type="compositionally biased region" description="Polar residues" evidence="1">
    <location>
        <begin position="189"/>
        <end position="202"/>
    </location>
</feature>
<dbReference type="VEuPathDB" id="ToxoDB:NCLIV_040180"/>
<feature type="compositionally biased region" description="Polar residues" evidence="1">
    <location>
        <begin position="715"/>
        <end position="725"/>
    </location>
</feature>
<organism evidence="2 4">
    <name type="scientific">Neospora caninum (strain Liverpool)</name>
    <dbReference type="NCBI Taxonomy" id="572307"/>
    <lineage>
        <taxon>Eukaryota</taxon>
        <taxon>Sar</taxon>
        <taxon>Alveolata</taxon>
        <taxon>Apicomplexa</taxon>
        <taxon>Conoidasida</taxon>
        <taxon>Coccidia</taxon>
        <taxon>Eucoccidiorida</taxon>
        <taxon>Eimeriorina</taxon>
        <taxon>Sarcocystidae</taxon>
        <taxon>Neospora</taxon>
    </lineage>
</organism>
<gene>
    <name evidence="3" type="ORF">BN1204_040180</name>
    <name evidence="2" type="ORF">NCLIV_040180</name>
</gene>
<feature type="compositionally biased region" description="Basic and acidic residues" evidence="1">
    <location>
        <begin position="134"/>
        <end position="151"/>
    </location>
</feature>
<feature type="region of interest" description="Disordered" evidence="1">
    <location>
        <begin position="901"/>
        <end position="981"/>
    </location>
</feature>
<feature type="region of interest" description="Disordered" evidence="1">
    <location>
        <begin position="695"/>
        <end position="725"/>
    </location>
</feature>
<feature type="compositionally biased region" description="Basic and acidic residues" evidence="1">
    <location>
        <begin position="934"/>
        <end position="952"/>
    </location>
</feature>
<keyword evidence="4" id="KW-1185">Reference proteome</keyword>
<feature type="region of interest" description="Disordered" evidence="1">
    <location>
        <begin position="668"/>
        <end position="687"/>
    </location>
</feature>
<proteinExistence type="predicted"/>
<dbReference type="AlphaFoldDB" id="F0VBF9"/>
<reference evidence="2" key="1">
    <citation type="submission" date="2011-02" db="EMBL/GenBank/DDBJ databases">
        <authorList>
            <person name="Aslett M."/>
        </authorList>
    </citation>
    <scope>NUCLEOTIDE SEQUENCE</scope>
    <source>
        <strain evidence="2">Liverpool</strain>
    </source>
</reference>
<dbReference type="Proteomes" id="UP000007494">
    <property type="component" value="Chromosome IX"/>
</dbReference>
<dbReference type="EMBL" id="LN714484">
    <property type="protein sequence ID" value="CEL68244.1"/>
    <property type="molecule type" value="Genomic_DNA"/>
</dbReference>
<feature type="compositionally biased region" description="Basic and acidic residues" evidence="1">
    <location>
        <begin position="562"/>
        <end position="572"/>
    </location>
</feature>
<dbReference type="OMA" id="ETSQTHH"/>
<dbReference type="eggNOG" id="ENOG502QZ75">
    <property type="taxonomic scope" value="Eukaryota"/>
</dbReference>
<evidence type="ECO:0000313" key="4">
    <source>
        <dbReference type="Proteomes" id="UP000007494"/>
    </source>
</evidence>
<feature type="compositionally biased region" description="Low complexity" evidence="1">
    <location>
        <begin position="668"/>
        <end position="680"/>
    </location>
</feature>
<sequence>MQTRSETPGADALEEPELRVIQHSFPERWSAEKASNLLVGSGFMTDSQTVRDERVDAVVGTCCGHQEILSNQTEHEYAKVPKEQGQAVESTPRVHIRGLQTGGCGGSFESANAMHLHLPKRSLVGWVPADVSLEHGSSEQERAVAKDDTSRKGPLPVSQETGEQHSRDQEYLYGITQDVLHFPDDDVGQSRNGHAQVSLKSTNSEEKEQDCDHLLERFRATELGDNAQELRGRKVVRHTERQRQCTEEASIAQTSRTAERNGENPVELLLDASACDVAPCQSVWKTVPSFSTSNARHQGCGSISTRQSPVATSTCLNETSTTLLSGFAPELCHMEDSTAPGDEAVAADLLPPGDVRGLPGPGDADLHGHNQTVERKLLHETTETQQTESVDKGVLWRFSSAAETGKTPSKNALEAVTTDLHRDRFPQGGETATNVNAAMDGNIQARYAHGLAEGNTGKQTVNQSRTLDVLGIPEEQVFKAEASEPLTRPHTAESEQNKGCLFATQEPQCRRPSSQDNSFPEQTLLPTVQEENSVGWLNLLTNVLPGDGGGKPGGIGQEAMSESDHAVPEKKLRMTRSSILPTGLSDEAQSSCDGPGEQKTGRNDGDNANVSDRLPERVWRKKSWEEDTDHPATEPDQKKPKLTAVASDIFSDPRNSPSVIASLYSAAVPASPLSSPPSESRTPGPLKGMIMASTQALARRASREENARGNERGSSHSLATKNSFDSNSTCQVRQRCFQDAIEEGDSLTKSLSSDRLDCSWTINKKDDESMTSGRERIMDDPPSGEGTRQKRRQRQMKLIRVLDEDTKESEEHVAAKVCPPCAAELHIHGQERLIRLVAGAGRGTRGRGRIRWNAKSKCSLISAPQQSRGRGRSIRKRFFLSRKDSEGDALTKAEVCVDQQIKSQDASTPQKDTQKEEGTGTERCDSREEEENVDDHQMGKEDDGQENKESERQPGGTSLWINRLRSLASRESESHQQPSRH</sequence>
<name>F0VBF9_NEOCL</name>
<feature type="region of interest" description="Disordered" evidence="1">
    <location>
        <begin position="183"/>
        <end position="207"/>
    </location>
</feature>
<feature type="region of interest" description="Disordered" evidence="1">
    <location>
        <begin position="134"/>
        <end position="166"/>
    </location>
</feature>
<evidence type="ECO:0000313" key="2">
    <source>
        <dbReference type="EMBL" id="CBZ50943.1"/>
    </source>
</evidence>
<reference evidence="3" key="4">
    <citation type="journal article" date="2015" name="PLoS ONE">
        <title>Comprehensive Evaluation of Toxoplasma gondii VEG and Neospora caninum LIV Genomes with Tachyzoite Stage Transcriptome and Proteome Defines Novel Transcript Features.</title>
        <authorList>
            <person name="Ramaprasad A."/>
            <person name="Mourier T."/>
            <person name="Naeem R."/>
            <person name="Malas T.B."/>
            <person name="Moussa E."/>
            <person name="Panigrahi A."/>
            <person name="Vermont S.J."/>
            <person name="Otto T.D."/>
            <person name="Wastling J."/>
            <person name="Pain A."/>
        </authorList>
    </citation>
    <scope>NUCLEOTIDE SEQUENCE</scope>
    <source>
        <strain evidence="3">Liverpool</strain>
    </source>
</reference>
<feature type="region of interest" description="Disordered" evidence="1">
    <location>
        <begin position="548"/>
        <end position="642"/>
    </location>
</feature>
<reference evidence="4" key="3">
    <citation type="journal article" date="2012" name="PLoS Pathog.">
        <title>Comparative genomics of the apicomplexan parasites Toxoplasma gondii and Neospora caninum: Coccidia differing in host range and transmission strategy.</title>
        <authorList>
            <person name="Reid A.J."/>
            <person name="Vermont S.J."/>
            <person name="Cotton J.A."/>
            <person name="Harris D."/>
            <person name="Hill-Cawthorne G.A."/>
            <person name="Konen-Waisman S."/>
            <person name="Latham S.M."/>
            <person name="Mourier T."/>
            <person name="Norton R."/>
            <person name="Quail M.A."/>
            <person name="Sanders M."/>
            <person name="Shanmugam D."/>
            <person name="Sohal A."/>
            <person name="Wasmuth J.D."/>
            <person name="Brunk B."/>
            <person name="Grigg M.E."/>
            <person name="Howard J.C."/>
            <person name="Parkinson J."/>
            <person name="Roos D.S."/>
            <person name="Trees A.J."/>
            <person name="Berriman M."/>
            <person name="Pain A."/>
            <person name="Wastling J.M."/>
        </authorList>
    </citation>
    <scope>NUCLEOTIDE SEQUENCE [LARGE SCALE GENOMIC DNA]</scope>
    <source>
        <strain evidence="4">Liverpool</strain>
    </source>
</reference>
<dbReference type="EMBL" id="FR823385">
    <property type="protein sequence ID" value="CBZ50943.1"/>
    <property type="molecule type" value="Genomic_DNA"/>
</dbReference>